<protein>
    <submittedName>
        <fullName evidence="3">Uncharacterized protein</fullName>
    </submittedName>
</protein>
<accession>A0ABZ1B066</accession>
<evidence type="ECO:0000313" key="4">
    <source>
        <dbReference type="Proteomes" id="UP001324287"/>
    </source>
</evidence>
<evidence type="ECO:0000256" key="1">
    <source>
        <dbReference type="SAM" id="MobiDB-lite"/>
    </source>
</evidence>
<keyword evidence="4" id="KW-1185">Reference proteome</keyword>
<feature type="region of interest" description="Disordered" evidence="1">
    <location>
        <begin position="286"/>
        <end position="327"/>
    </location>
</feature>
<organism evidence="3 4">
    <name type="scientific">Blastococcus brunescens</name>
    <dbReference type="NCBI Taxonomy" id="1564165"/>
    <lineage>
        <taxon>Bacteria</taxon>
        <taxon>Bacillati</taxon>
        <taxon>Actinomycetota</taxon>
        <taxon>Actinomycetes</taxon>
        <taxon>Geodermatophilales</taxon>
        <taxon>Geodermatophilaceae</taxon>
        <taxon>Blastococcus</taxon>
    </lineage>
</organism>
<gene>
    <name evidence="3" type="ORF">U6N30_25405</name>
</gene>
<keyword evidence="2" id="KW-0732">Signal</keyword>
<sequence>MRARRAAVAAATALLLTGCTSFADPPAAPDAPAPSAPAAAPEDVGGCPAERAEPDPDRPEISLDFALADDRRTVTGTETVTFTPDLDVRELVFRLVPNGPDSSPAGNRLVVDDVRGDDVAGGRYEPAGATGPGGLYVVELAEELAVGEPTEVVLDFTLTIGSGGFDRLGVDGGASWWASGAPLLAWESGVGWADDPFVSVGGETAVSPAADTVVTVSAPEELTVLMTGAQGNPRRPGTDGGPGRRWSRWPATSRSRSGRSPPRRPPPRAGPRCGPVCCQGPRFQVTCSAPGRPRPSPISRHSSARSRTRASRWPCCPTSAAASSTRA</sequence>
<proteinExistence type="predicted"/>
<feature type="region of interest" description="Disordered" evidence="1">
    <location>
        <begin position="226"/>
        <end position="274"/>
    </location>
</feature>
<evidence type="ECO:0000313" key="3">
    <source>
        <dbReference type="EMBL" id="WRL63113.1"/>
    </source>
</evidence>
<feature type="compositionally biased region" description="Basic and acidic residues" evidence="1">
    <location>
        <begin position="50"/>
        <end position="60"/>
    </location>
</feature>
<feature type="compositionally biased region" description="Pro residues" evidence="1">
    <location>
        <begin position="26"/>
        <end position="35"/>
    </location>
</feature>
<dbReference type="Proteomes" id="UP001324287">
    <property type="component" value="Chromosome"/>
</dbReference>
<reference evidence="3 4" key="1">
    <citation type="submission" date="2023-12" db="EMBL/GenBank/DDBJ databases">
        <title>Blastococcus brunescens sp. nov., an actonobacterium isolated from sandstone collected in sahara desert.</title>
        <authorList>
            <person name="Gtari M."/>
            <person name="Ghodhbane F."/>
        </authorList>
    </citation>
    <scope>NUCLEOTIDE SEQUENCE [LARGE SCALE GENOMIC DNA]</scope>
    <source>
        <strain evidence="3 4">BMG 8361</strain>
    </source>
</reference>
<dbReference type="EMBL" id="CP141261">
    <property type="protein sequence ID" value="WRL63113.1"/>
    <property type="molecule type" value="Genomic_DNA"/>
</dbReference>
<name>A0ABZ1B066_9ACTN</name>
<feature type="signal peptide" evidence="2">
    <location>
        <begin position="1"/>
        <end position="23"/>
    </location>
</feature>
<dbReference type="RefSeq" id="WP_324274451.1">
    <property type="nucleotide sequence ID" value="NZ_CP141261.1"/>
</dbReference>
<feature type="region of interest" description="Disordered" evidence="1">
    <location>
        <begin position="21"/>
        <end position="60"/>
    </location>
</feature>
<dbReference type="PROSITE" id="PS51257">
    <property type="entry name" value="PROKAR_LIPOPROTEIN"/>
    <property type="match status" value="1"/>
</dbReference>
<feature type="chain" id="PRO_5047314180" evidence="2">
    <location>
        <begin position="24"/>
        <end position="327"/>
    </location>
</feature>
<evidence type="ECO:0000256" key="2">
    <source>
        <dbReference type="SAM" id="SignalP"/>
    </source>
</evidence>